<keyword evidence="1" id="KW-0001">2Fe-2S</keyword>
<keyword evidence="4" id="KW-0411">Iron-sulfur</keyword>
<protein>
    <submittedName>
        <fullName evidence="6">CDGSH iron-sulfur domain-containing protein</fullName>
    </submittedName>
</protein>
<accession>A0ABV3FT66</accession>
<dbReference type="Gene3D" id="3.40.5.90">
    <property type="entry name" value="CDGSH iron-sulfur domain, mitoNEET-type"/>
    <property type="match status" value="1"/>
</dbReference>
<evidence type="ECO:0000259" key="5">
    <source>
        <dbReference type="SMART" id="SM00704"/>
    </source>
</evidence>
<evidence type="ECO:0000313" key="6">
    <source>
        <dbReference type="EMBL" id="MEV0708624.1"/>
    </source>
</evidence>
<reference evidence="6 7" key="1">
    <citation type="submission" date="2024-06" db="EMBL/GenBank/DDBJ databases">
        <title>The Natural Products Discovery Center: Release of the First 8490 Sequenced Strains for Exploring Actinobacteria Biosynthetic Diversity.</title>
        <authorList>
            <person name="Kalkreuter E."/>
            <person name="Kautsar S.A."/>
            <person name="Yang D."/>
            <person name="Bader C.D."/>
            <person name="Teijaro C.N."/>
            <person name="Fluegel L."/>
            <person name="Davis C.M."/>
            <person name="Simpson J.R."/>
            <person name="Lauterbach L."/>
            <person name="Steele A.D."/>
            <person name="Gui C."/>
            <person name="Meng S."/>
            <person name="Li G."/>
            <person name="Viehrig K."/>
            <person name="Ye F."/>
            <person name="Su P."/>
            <person name="Kiefer A.F."/>
            <person name="Nichols A."/>
            <person name="Cepeda A.J."/>
            <person name="Yan W."/>
            <person name="Fan B."/>
            <person name="Jiang Y."/>
            <person name="Adhikari A."/>
            <person name="Zheng C.-J."/>
            <person name="Schuster L."/>
            <person name="Cowan T.M."/>
            <person name="Smanski M.J."/>
            <person name="Chevrette M.G."/>
            <person name="De Carvalho L.P.S."/>
            <person name="Shen B."/>
        </authorList>
    </citation>
    <scope>NUCLEOTIDE SEQUENCE [LARGE SCALE GENOMIC DNA]</scope>
    <source>
        <strain evidence="6 7">NPDC050403</strain>
    </source>
</reference>
<evidence type="ECO:0000256" key="2">
    <source>
        <dbReference type="ARBA" id="ARBA00022723"/>
    </source>
</evidence>
<evidence type="ECO:0000256" key="3">
    <source>
        <dbReference type="ARBA" id="ARBA00023004"/>
    </source>
</evidence>
<evidence type="ECO:0000256" key="4">
    <source>
        <dbReference type="ARBA" id="ARBA00023014"/>
    </source>
</evidence>
<dbReference type="InterPro" id="IPR042216">
    <property type="entry name" value="MitoNEET_CISD"/>
</dbReference>
<keyword evidence="2" id="KW-0479">Metal-binding</keyword>
<proteinExistence type="predicted"/>
<evidence type="ECO:0000313" key="7">
    <source>
        <dbReference type="Proteomes" id="UP001551695"/>
    </source>
</evidence>
<gene>
    <name evidence="6" type="ORF">AB0I48_13750</name>
</gene>
<name>A0ABV3FT66_9NOCA</name>
<dbReference type="Proteomes" id="UP001551695">
    <property type="component" value="Unassembled WGS sequence"/>
</dbReference>
<keyword evidence="3" id="KW-0408">Iron</keyword>
<dbReference type="EMBL" id="JBFAKC010000005">
    <property type="protein sequence ID" value="MEV0708624.1"/>
    <property type="molecule type" value="Genomic_DNA"/>
</dbReference>
<dbReference type="Pfam" id="PF09360">
    <property type="entry name" value="zf-CDGSH"/>
    <property type="match status" value="1"/>
</dbReference>
<keyword evidence="7" id="KW-1185">Reference proteome</keyword>
<organism evidence="6 7">
    <name type="scientific">Nocardia aurea</name>
    <dbReference type="NCBI Taxonomy" id="2144174"/>
    <lineage>
        <taxon>Bacteria</taxon>
        <taxon>Bacillati</taxon>
        <taxon>Actinomycetota</taxon>
        <taxon>Actinomycetes</taxon>
        <taxon>Mycobacteriales</taxon>
        <taxon>Nocardiaceae</taxon>
        <taxon>Nocardia</taxon>
    </lineage>
</organism>
<dbReference type="SMART" id="SM00704">
    <property type="entry name" value="ZnF_CDGSH"/>
    <property type="match status" value="1"/>
</dbReference>
<feature type="domain" description="Iron-binding zinc finger CDGSH type" evidence="5">
    <location>
        <begin position="12"/>
        <end position="55"/>
    </location>
</feature>
<dbReference type="InterPro" id="IPR018967">
    <property type="entry name" value="FeS-contain_CDGSH-typ"/>
</dbReference>
<evidence type="ECO:0000256" key="1">
    <source>
        <dbReference type="ARBA" id="ARBA00022714"/>
    </source>
</evidence>
<comment type="caution">
    <text evidence="6">The sequence shown here is derived from an EMBL/GenBank/DDBJ whole genome shotgun (WGS) entry which is preliminary data.</text>
</comment>
<sequence>MTFTDDGPALVEGPIDLVTADGRTIHCDRFMVAICLCRRSKNYPLCDTSHRHRERHLE</sequence>
<dbReference type="RefSeq" id="WP_109530375.1">
    <property type="nucleotide sequence ID" value="NZ_JBEXKW010000079.1"/>
</dbReference>